<proteinExistence type="predicted"/>
<evidence type="ECO:0000313" key="1">
    <source>
        <dbReference type="EMBL" id="MCG6559949.1"/>
    </source>
</evidence>
<name>A0ABS9P0D0_9RHOB</name>
<dbReference type="EMBL" id="JAKOEM010000019">
    <property type="protein sequence ID" value="MCG6559949.1"/>
    <property type="molecule type" value="Genomic_DNA"/>
</dbReference>
<accession>A0ABS9P0D0</accession>
<dbReference type="RefSeq" id="WP_234138748.1">
    <property type="nucleotide sequence ID" value="NZ_JAKOEM010000019.1"/>
</dbReference>
<organism evidence="1 2">
    <name type="scientific">Ruegeria alba</name>
    <dbReference type="NCBI Taxonomy" id="2916756"/>
    <lineage>
        <taxon>Bacteria</taxon>
        <taxon>Pseudomonadati</taxon>
        <taxon>Pseudomonadota</taxon>
        <taxon>Alphaproteobacteria</taxon>
        <taxon>Rhodobacterales</taxon>
        <taxon>Roseobacteraceae</taxon>
        <taxon>Ruegeria</taxon>
    </lineage>
</organism>
<sequence length="208" mass="21440">MADLTLFHTAEVHRATFDALAARIAPGVRLTHVVRPDWLARAQNGIDADLAAEITAALAEAPVALCTCTTIGSVAERAGALRIDAPMMQAAARSGGPVLLVCCLESTRAPSTALLEAAFAAEGTPVRIAHLDLSDLWPLFTEGDGDTFADEIAGQVESALAAQPDLSAVVLAQASMAGAQARVRVRSDVPVLASPELALRAALKRAGA</sequence>
<evidence type="ECO:0008006" key="3">
    <source>
        <dbReference type="Google" id="ProtNLM"/>
    </source>
</evidence>
<reference evidence="1" key="1">
    <citation type="submission" date="2022-02" db="EMBL/GenBank/DDBJ databases">
        <title>The genome sequence of Ruegeria sp. 1NDH52C.</title>
        <authorList>
            <person name="Du J."/>
        </authorList>
    </citation>
    <scope>NUCLEOTIDE SEQUENCE</scope>
    <source>
        <strain evidence="1">1NDH52C</strain>
    </source>
</reference>
<keyword evidence="2" id="KW-1185">Reference proteome</keyword>
<gene>
    <name evidence="1" type="ORF">MB818_17195</name>
</gene>
<evidence type="ECO:0000313" key="2">
    <source>
        <dbReference type="Proteomes" id="UP001165279"/>
    </source>
</evidence>
<protein>
    <recommendedName>
        <fullName evidence="3">Arylsulfatase</fullName>
    </recommendedName>
</protein>
<dbReference type="Proteomes" id="UP001165279">
    <property type="component" value="Unassembled WGS sequence"/>
</dbReference>
<comment type="caution">
    <text evidence="1">The sequence shown here is derived from an EMBL/GenBank/DDBJ whole genome shotgun (WGS) entry which is preliminary data.</text>
</comment>